<evidence type="ECO:0000259" key="7">
    <source>
        <dbReference type="PROSITE" id="PS51294"/>
    </source>
</evidence>
<comment type="subcellular location">
    <subcellularLocation>
        <location evidence="1">Nucleus</location>
    </subcellularLocation>
</comment>
<feature type="domain" description="HTH myb-type" evidence="7">
    <location>
        <begin position="237"/>
        <end position="297"/>
    </location>
</feature>
<proteinExistence type="predicted"/>
<dbReference type="InterPro" id="IPR017930">
    <property type="entry name" value="Myb_dom"/>
</dbReference>
<feature type="region of interest" description="Disordered" evidence="6">
    <location>
        <begin position="100"/>
        <end position="119"/>
    </location>
</feature>
<dbReference type="NCBIfam" id="TIGR01557">
    <property type="entry name" value="myb_SHAQKYF"/>
    <property type="match status" value="1"/>
</dbReference>
<keyword evidence="3" id="KW-0238">DNA-binding</keyword>
<evidence type="ECO:0000256" key="2">
    <source>
        <dbReference type="ARBA" id="ARBA00023015"/>
    </source>
</evidence>
<gene>
    <name evidence="8" type="ORF">LSALG_LOCUS42491</name>
</gene>
<dbReference type="EMBL" id="OX465085">
    <property type="protein sequence ID" value="CAI9304086.1"/>
    <property type="molecule type" value="Genomic_DNA"/>
</dbReference>
<reference evidence="8" key="1">
    <citation type="submission" date="2023-04" db="EMBL/GenBank/DDBJ databases">
        <authorList>
            <person name="Vijverberg K."/>
            <person name="Xiong W."/>
            <person name="Schranz E."/>
        </authorList>
    </citation>
    <scope>NUCLEOTIDE SEQUENCE</scope>
</reference>
<dbReference type="FunFam" id="1.10.10.60:FF:000002">
    <property type="entry name" value="Myb family transcription factor"/>
    <property type="match status" value="1"/>
</dbReference>
<dbReference type="GO" id="GO:0003677">
    <property type="term" value="F:DNA binding"/>
    <property type="evidence" value="ECO:0007669"/>
    <property type="project" value="UniProtKB-KW"/>
</dbReference>
<evidence type="ECO:0000256" key="4">
    <source>
        <dbReference type="ARBA" id="ARBA00023163"/>
    </source>
</evidence>
<dbReference type="InterPro" id="IPR006447">
    <property type="entry name" value="Myb_dom_plants"/>
</dbReference>
<dbReference type="Pfam" id="PF00249">
    <property type="entry name" value="Myb_DNA-binding"/>
    <property type="match status" value="1"/>
</dbReference>
<evidence type="ECO:0000256" key="3">
    <source>
        <dbReference type="ARBA" id="ARBA00023125"/>
    </source>
</evidence>
<dbReference type="PANTHER" id="PTHR31003:SF48">
    <property type="entry name" value="MYB DOMAIN, PLANT, HOMEODOMAIN-LIKE PROTEIN-RELATED"/>
    <property type="match status" value="1"/>
</dbReference>
<dbReference type="Gene3D" id="1.10.10.60">
    <property type="entry name" value="Homeodomain-like"/>
    <property type="match status" value="1"/>
</dbReference>
<dbReference type="AlphaFoldDB" id="A0AA36A3S5"/>
<evidence type="ECO:0000313" key="9">
    <source>
        <dbReference type="Proteomes" id="UP001177003"/>
    </source>
</evidence>
<keyword evidence="9" id="KW-1185">Reference proteome</keyword>
<dbReference type="InterPro" id="IPR009057">
    <property type="entry name" value="Homeodomain-like_sf"/>
</dbReference>
<dbReference type="Pfam" id="PF26575">
    <property type="entry name" value="HHO5_N"/>
    <property type="match status" value="1"/>
</dbReference>
<evidence type="ECO:0000256" key="5">
    <source>
        <dbReference type="ARBA" id="ARBA00023242"/>
    </source>
</evidence>
<feature type="region of interest" description="Disordered" evidence="6">
    <location>
        <begin position="125"/>
        <end position="147"/>
    </location>
</feature>
<sequence>MEILNPAPELSLDFKPTFIPKTISQFLGEVARIGSVCEKILKVDDFVSRLETEIRKIDAFKRELPLCMLLMNDAIVTLKEELTLFKKSTNPPTLEEFIPLNNTCDEDPKPETDNGDKKNWLSSTLLWNTNDNNPDTKQNNIPKQNPVQQVIQKRVDEEQDGITETPYNGNSRREFIPFKGYLTRNEDKEELPIPGLSLITPGIKNPMRGNGFVTKTNAIQSNVKIGTSQPQPSQQQTSRKQRRCWSTELHRRFLNALQLLGGSKVATPKQIRELMRVDGLTNDEVKSHLQKYRLHTRRIPSSNSSAVPLWTQDQYVESSKYKDCHQSGSPDGPLNCTTAGTSTTGGTSGGDSMDDVEDEKSENNCWKSHLHISGKDSV</sequence>
<protein>
    <recommendedName>
        <fullName evidence="7">HTH myb-type domain-containing protein</fullName>
    </recommendedName>
</protein>
<name>A0AA36A3S5_LACSI</name>
<organism evidence="8 9">
    <name type="scientific">Lactuca saligna</name>
    <name type="common">Willowleaf lettuce</name>
    <dbReference type="NCBI Taxonomy" id="75948"/>
    <lineage>
        <taxon>Eukaryota</taxon>
        <taxon>Viridiplantae</taxon>
        <taxon>Streptophyta</taxon>
        <taxon>Embryophyta</taxon>
        <taxon>Tracheophyta</taxon>
        <taxon>Spermatophyta</taxon>
        <taxon>Magnoliopsida</taxon>
        <taxon>eudicotyledons</taxon>
        <taxon>Gunneridae</taxon>
        <taxon>Pentapetalae</taxon>
        <taxon>asterids</taxon>
        <taxon>campanulids</taxon>
        <taxon>Asterales</taxon>
        <taxon>Asteraceae</taxon>
        <taxon>Cichorioideae</taxon>
        <taxon>Cichorieae</taxon>
        <taxon>Lactucinae</taxon>
        <taxon>Lactuca</taxon>
    </lineage>
</organism>
<evidence type="ECO:0000313" key="8">
    <source>
        <dbReference type="EMBL" id="CAI9304086.1"/>
    </source>
</evidence>
<evidence type="ECO:0000256" key="6">
    <source>
        <dbReference type="SAM" id="MobiDB-lite"/>
    </source>
</evidence>
<dbReference type="InterPro" id="IPR001005">
    <property type="entry name" value="SANT/Myb"/>
</dbReference>
<dbReference type="SUPFAM" id="SSF46689">
    <property type="entry name" value="Homeodomain-like"/>
    <property type="match status" value="1"/>
</dbReference>
<keyword evidence="2" id="KW-0805">Transcription regulation</keyword>
<feature type="region of interest" description="Disordered" evidence="6">
    <location>
        <begin position="321"/>
        <end position="378"/>
    </location>
</feature>
<dbReference type="Proteomes" id="UP001177003">
    <property type="component" value="Chromosome 9"/>
</dbReference>
<dbReference type="PANTHER" id="PTHR31003">
    <property type="entry name" value="MYB FAMILY TRANSCRIPTION FACTOR"/>
    <property type="match status" value="1"/>
</dbReference>
<keyword evidence="4" id="KW-0804">Transcription</keyword>
<feature type="compositionally biased region" description="Basic and acidic residues" evidence="6">
    <location>
        <begin position="106"/>
        <end position="119"/>
    </location>
</feature>
<dbReference type="GO" id="GO:0003700">
    <property type="term" value="F:DNA-binding transcription factor activity"/>
    <property type="evidence" value="ECO:0007669"/>
    <property type="project" value="InterPro"/>
</dbReference>
<accession>A0AA36A3S5</accession>
<dbReference type="InterPro" id="IPR058673">
    <property type="entry name" value="HHO5-like_N"/>
</dbReference>
<dbReference type="GO" id="GO:0005634">
    <property type="term" value="C:nucleus"/>
    <property type="evidence" value="ECO:0007669"/>
    <property type="project" value="UniProtKB-SubCell"/>
</dbReference>
<evidence type="ECO:0000256" key="1">
    <source>
        <dbReference type="ARBA" id="ARBA00004123"/>
    </source>
</evidence>
<dbReference type="InterPro" id="IPR044787">
    <property type="entry name" value="HHO5-like"/>
</dbReference>
<dbReference type="PROSITE" id="PS51294">
    <property type="entry name" value="HTH_MYB"/>
    <property type="match status" value="1"/>
</dbReference>
<keyword evidence="5" id="KW-0539">Nucleus</keyword>